<feature type="domain" description="HTH cro/C1-type" evidence="1">
    <location>
        <begin position="16"/>
        <end position="71"/>
    </location>
</feature>
<dbReference type="KEGG" id="sku:Sulku_2639"/>
<dbReference type="eggNOG" id="COG3093">
    <property type="taxonomic scope" value="Bacteria"/>
</dbReference>
<dbReference type="CDD" id="cd00093">
    <property type="entry name" value="HTH_XRE"/>
    <property type="match status" value="1"/>
</dbReference>
<evidence type="ECO:0000313" key="3">
    <source>
        <dbReference type="EMBL" id="ADR35430.1"/>
    </source>
</evidence>
<dbReference type="EMBL" id="CP002356">
    <property type="protein sequence ID" value="ADR35291.1"/>
    <property type="molecule type" value="Genomic_DNA"/>
</dbReference>
<dbReference type="EMBL" id="CP002358">
    <property type="protein sequence ID" value="ADR35430.1"/>
    <property type="molecule type" value="Genomic_DNA"/>
</dbReference>
<proteinExistence type="predicted"/>
<keyword evidence="2" id="KW-0614">Plasmid</keyword>
<dbReference type="PROSITE" id="PS50943">
    <property type="entry name" value="HTH_CROC1"/>
    <property type="match status" value="1"/>
</dbReference>
<dbReference type="KEGG" id="sku:Sulku_2782"/>
<organism evidence="2 4">
    <name type="scientific">Sulfuricurvum kujiense (strain ATCC BAA-921 / DSM 16994 / JCM 11577 / YK-1)</name>
    <dbReference type="NCBI Taxonomy" id="709032"/>
    <lineage>
        <taxon>Bacteria</taxon>
        <taxon>Pseudomonadati</taxon>
        <taxon>Campylobacterota</taxon>
        <taxon>Epsilonproteobacteria</taxon>
        <taxon>Campylobacterales</taxon>
        <taxon>Sulfurimonadaceae</taxon>
        <taxon>Sulfuricurvum</taxon>
    </lineage>
</organism>
<protein>
    <recommendedName>
        <fullName evidence="1">HTH cro/C1-type domain-containing protein</fullName>
    </recommendedName>
</protein>
<dbReference type="InterPro" id="IPR001387">
    <property type="entry name" value="Cro/C1-type_HTH"/>
</dbReference>
<evidence type="ECO:0000259" key="1">
    <source>
        <dbReference type="PROSITE" id="PS50943"/>
    </source>
</evidence>
<dbReference type="GO" id="GO:0003677">
    <property type="term" value="F:DNA binding"/>
    <property type="evidence" value="ECO:0007669"/>
    <property type="project" value="InterPro"/>
</dbReference>
<reference evidence="2 4" key="1">
    <citation type="journal article" date="2012" name="Stand. Genomic Sci.">
        <title>Complete genome sequence of the sulfur compounds oxidizing chemolithoautotroph Sulfuricurvum kujiense type strain (YK-1(T)).</title>
        <authorList>
            <person name="Han C."/>
            <person name="Kotsyurbenko O."/>
            <person name="Chertkov O."/>
            <person name="Held B."/>
            <person name="Lapidus A."/>
            <person name="Nolan M."/>
            <person name="Lucas S."/>
            <person name="Hammon N."/>
            <person name="Deshpande S."/>
            <person name="Cheng J.F."/>
            <person name="Tapia R."/>
            <person name="Goodwin L.A."/>
            <person name="Pitluck S."/>
            <person name="Liolios K."/>
            <person name="Pagani I."/>
            <person name="Ivanova N."/>
            <person name="Mavromatis K."/>
            <person name="Mikhailova N."/>
            <person name="Pati A."/>
            <person name="Chen A."/>
            <person name="Palaniappan K."/>
            <person name="Land M."/>
            <person name="Hauser L."/>
            <person name="Chang Y.J."/>
            <person name="Jeffries C.D."/>
            <person name="Brambilla E.M."/>
            <person name="Rohde M."/>
            <person name="Spring S."/>
            <person name="Sikorski J."/>
            <person name="Goker M."/>
            <person name="Woyke T."/>
            <person name="Bristow J."/>
            <person name="Eisen J.A."/>
            <person name="Markowitz V."/>
            <person name="Hugenholtz P."/>
            <person name="Kyrpides N.C."/>
            <person name="Klenk H.P."/>
            <person name="Detter J.C."/>
        </authorList>
    </citation>
    <scope>NUCLEOTIDE SEQUENCE [LARGE SCALE GENOMIC DNA]</scope>
    <source>
        <strain evidence="4">ATCC BAA-921 / DSM 16994 / JCM 11577 / YK-1</strain>
        <strain evidence="2">DSM 16994</strain>
        <plasmid evidence="2 4">pSULKU01</plasmid>
        <plasmid evidence="3 4">pSULKU03</plasmid>
    </source>
</reference>
<name>E4U3M5_SULKY</name>
<dbReference type="RefSeq" id="WP_013449903.1">
    <property type="nucleotide sequence ID" value="NC_014754.1"/>
</dbReference>
<sequence length="73" mass="8202">MHDSSSPCKQVIAEQLEMAIKEQNMTRTELAKRMGTSRMVINRLLDLDNTSVTLITLEKAVSALGRQLKITIE</sequence>
<dbReference type="Gene3D" id="1.10.260.40">
    <property type="entry name" value="lambda repressor-like DNA-binding domains"/>
    <property type="match status" value="1"/>
</dbReference>
<dbReference type="HOGENOM" id="CLU_153953_1_0_7"/>
<dbReference type="Proteomes" id="UP000008721">
    <property type="component" value="Plasmid pSULKU03"/>
</dbReference>
<dbReference type="InterPro" id="IPR010982">
    <property type="entry name" value="Lambda_DNA-bd_dom_sf"/>
</dbReference>
<gene>
    <name evidence="2" type="ordered locus">Sulku_2639</name>
    <name evidence="3" type="ordered locus">Sulku_2782</name>
</gene>
<dbReference type="Proteomes" id="UP000008721">
    <property type="component" value="Plasmid pSULKU01"/>
</dbReference>
<geneLocation type="plasmid" evidence="2 4">
    <name>pSULKU01</name>
</geneLocation>
<keyword evidence="4" id="KW-1185">Reference proteome</keyword>
<evidence type="ECO:0000313" key="2">
    <source>
        <dbReference type="EMBL" id="ADR35291.1"/>
    </source>
</evidence>
<dbReference type="Pfam" id="PF01381">
    <property type="entry name" value="HTH_3"/>
    <property type="match status" value="1"/>
</dbReference>
<accession>E4U3M5</accession>
<dbReference type="OrthoDB" id="5679339at2"/>
<geneLocation type="plasmid" evidence="3 4">
    <name>pSULKU03</name>
</geneLocation>
<dbReference type="AlphaFoldDB" id="E4U3M5"/>
<dbReference type="SUPFAM" id="SSF47413">
    <property type="entry name" value="lambda repressor-like DNA-binding domains"/>
    <property type="match status" value="1"/>
</dbReference>
<evidence type="ECO:0000313" key="4">
    <source>
        <dbReference type="Proteomes" id="UP000008721"/>
    </source>
</evidence>